<reference evidence="3" key="2">
    <citation type="submission" date="2021-04" db="EMBL/GenBank/DDBJ databases">
        <authorList>
            <person name="Gilroy R."/>
        </authorList>
    </citation>
    <scope>NUCLEOTIDE SEQUENCE</scope>
    <source>
        <strain evidence="3">ChiGjej4B4-7305</strain>
    </source>
</reference>
<dbReference type="AlphaFoldDB" id="A0A9D2EDI3"/>
<evidence type="ECO:0000256" key="1">
    <source>
        <dbReference type="SAM" id="MobiDB-lite"/>
    </source>
</evidence>
<sequence length="151" mass="16865">MSEREVVTLLFLAVGIVILSVTIWAWRGRSFTARRWMYRPMGGKITERAVILGGPICGLGSLGLAAIALPPHAFGLAFIGYELAATTRTAGVVLLVLLVLPLLYWFLKFIPLPDVLYPGWAREARAYRRRFPRPSPSQPPHPKDRPDQWGT</sequence>
<evidence type="ECO:0008006" key="5">
    <source>
        <dbReference type="Google" id="ProtNLM"/>
    </source>
</evidence>
<dbReference type="Proteomes" id="UP000824037">
    <property type="component" value="Unassembled WGS sequence"/>
</dbReference>
<keyword evidence="2" id="KW-1133">Transmembrane helix</keyword>
<reference evidence="3" key="1">
    <citation type="journal article" date="2021" name="PeerJ">
        <title>Extensive microbial diversity within the chicken gut microbiome revealed by metagenomics and culture.</title>
        <authorList>
            <person name="Gilroy R."/>
            <person name="Ravi A."/>
            <person name="Getino M."/>
            <person name="Pursley I."/>
            <person name="Horton D.L."/>
            <person name="Alikhan N.F."/>
            <person name="Baker D."/>
            <person name="Gharbi K."/>
            <person name="Hall N."/>
            <person name="Watson M."/>
            <person name="Adriaenssens E.M."/>
            <person name="Foster-Nyarko E."/>
            <person name="Jarju S."/>
            <person name="Secka A."/>
            <person name="Antonio M."/>
            <person name="Oren A."/>
            <person name="Chaudhuri R.R."/>
            <person name="La Ragione R."/>
            <person name="Hildebrand F."/>
            <person name="Pallen M.J."/>
        </authorList>
    </citation>
    <scope>NUCLEOTIDE SEQUENCE</scope>
    <source>
        <strain evidence="3">ChiGjej4B4-7305</strain>
    </source>
</reference>
<protein>
    <recommendedName>
        <fullName evidence="5">Transmembrane protein</fullName>
    </recommendedName>
</protein>
<dbReference type="EMBL" id="DXBY01000096">
    <property type="protein sequence ID" value="HIZ35297.1"/>
    <property type="molecule type" value="Genomic_DNA"/>
</dbReference>
<feature type="transmembrane region" description="Helical" evidence="2">
    <location>
        <begin position="6"/>
        <end position="28"/>
    </location>
</feature>
<accession>A0A9D2EDI3</accession>
<keyword evidence="2" id="KW-0812">Transmembrane</keyword>
<evidence type="ECO:0000256" key="2">
    <source>
        <dbReference type="SAM" id="Phobius"/>
    </source>
</evidence>
<keyword evidence="2" id="KW-0472">Membrane</keyword>
<feature type="compositionally biased region" description="Basic and acidic residues" evidence="1">
    <location>
        <begin position="141"/>
        <end position="151"/>
    </location>
</feature>
<feature type="region of interest" description="Disordered" evidence="1">
    <location>
        <begin position="131"/>
        <end position="151"/>
    </location>
</feature>
<organism evidence="3 4">
    <name type="scientific">Candidatus Ruania gallistercoris</name>
    <dbReference type="NCBI Taxonomy" id="2838746"/>
    <lineage>
        <taxon>Bacteria</taxon>
        <taxon>Bacillati</taxon>
        <taxon>Actinomycetota</taxon>
        <taxon>Actinomycetes</taxon>
        <taxon>Micrococcales</taxon>
        <taxon>Ruaniaceae</taxon>
        <taxon>Ruania</taxon>
    </lineage>
</organism>
<name>A0A9D2EDI3_9MICO</name>
<feature type="transmembrane region" description="Helical" evidence="2">
    <location>
        <begin position="89"/>
        <end position="107"/>
    </location>
</feature>
<gene>
    <name evidence="3" type="ORF">H9815_05930</name>
</gene>
<comment type="caution">
    <text evidence="3">The sequence shown here is derived from an EMBL/GenBank/DDBJ whole genome shotgun (WGS) entry which is preliminary data.</text>
</comment>
<evidence type="ECO:0000313" key="4">
    <source>
        <dbReference type="Proteomes" id="UP000824037"/>
    </source>
</evidence>
<feature type="transmembrane region" description="Helical" evidence="2">
    <location>
        <begin position="49"/>
        <end position="69"/>
    </location>
</feature>
<evidence type="ECO:0000313" key="3">
    <source>
        <dbReference type="EMBL" id="HIZ35297.1"/>
    </source>
</evidence>
<proteinExistence type="predicted"/>